<evidence type="ECO:0000256" key="4">
    <source>
        <dbReference type="ARBA" id="ARBA00022857"/>
    </source>
</evidence>
<dbReference type="AlphaFoldDB" id="A0A1Y1YKZ3"/>
<keyword evidence="2 9" id="KW-0827">Tyrosine biosynthesis</keyword>
<keyword evidence="3 9" id="KW-0028">Amino-acid biosynthesis</keyword>
<dbReference type="PANTHER" id="PTHR21363:SF0">
    <property type="entry name" value="PREPHENATE DEHYDROGENASE [NADP(+)]"/>
    <property type="match status" value="1"/>
</dbReference>
<dbReference type="OrthoDB" id="5399569at2759"/>
<dbReference type="Pfam" id="PF03807">
    <property type="entry name" value="F420_oxidored"/>
    <property type="match status" value="1"/>
</dbReference>
<dbReference type="PANTHER" id="PTHR21363">
    <property type="entry name" value="PREPHENATE DEHYDROGENASE"/>
    <property type="match status" value="1"/>
</dbReference>
<dbReference type="PIRSF" id="PIRSF036510">
    <property type="entry name" value="PDH_fung"/>
    <property type="match status" value="1"/>
</dbReference>
<dbReference type="GO" id="GO:0070403">
    <property type="term" value="F:NAD+ binding"/>
    <property type="evidence" value="ECO:0007669"/>
    <property type="project" value="TreeGrafter"/>
</dbReference>
<proteinExistence type="inferred from homology"/>
<dbReference type="FunCoup" id="A0A1Y1YKZ3">
    <property type="interactions" value="178"/>
</dbReference>
<gene>
    <name evidence="11" type="ORF">K493DRAFT_406524</name>
</gene>
<dbReference type="GO" id="GO:0006571">
    <property type="term" value="P:tyrosine biosynthetic process"/>
    <property type="evidence" value="ECO:0007669"/>
    <property type="project" value="UniProtKB-UniRule"/>
</dbReference>
<dbReference type="GO" id="GO:0004665">
    <property type="term" value="F:prephenate dehydrogenase (NADP+) activity"/>
    <property type="evidence" value="ECO:0007669"/>
    <property type="project" value="UniProtKB-UniRule"/>
</dbReference>
<dbReference type="Gene3D" id="1.10.3660.10">
    <property type="entry name" value="6-phosphogluconate dehydrogenase C-terminal like domain"/>
    <property type="match status" value="2"/>
</dbReference>
<comment type="similarity">
    <text evidence="1 9">Belongs to the prephenate/arogenate dehydrogenase family.</text>
</comment>
<dbReference type="EC" id="1.3.1.13" evidence="9"/>
<evidence type="ECO:0000259" key="10">
    <source>
        <dbReference type="PROSITE" id="PS51176"/>
    </source>
</evidence>
<dbReference type="PROSITE" id="PS51176">
    <property type="entry name" value="PDH_ADH"/>
    <property type="match status" value="1"/>
</dbReference>
<dbReference type="Gene3D" id="3.40.50.720">
    <property type="entry name" value="NAD(P)-binding Rossmann-like Domain"/>
    <property type="match status" value="1"/>
</dbReference>
<dbReference type="InterPro" id="IPR036291">
    <property type="entry name" value="NAD(P)-bd_dom_sf"/>
</dbReference>
<dbReference type="GO" id="GO:0008977">
    <property type="term" value="F:prephenate dehydrogenase (NAD+) activity"/>
    <property type="evidence" value="ECO:0007669"/>
    <property type="project" value="InterPro"/>
</dbReference>
<organism evidence="11 12">
    <name type="scientific">Basidiobolus meristosporus CBS 931.73</name>
    <dbReference type="NCBI Taxonomy" id="1314790"/>
    <lineage>
        <taxon>Eukaryota</taxon>
        <taxon>Fungi</taxon>
        <taxon>Fungi incertae sedis</taxon>
        <taxon>Zoopagomycota</taxon>
        <taxon>Entomophthoromycotina</taxon>
        <taxon>Basidiobolomycetes</taxon>
        <taxon>Basidiobolales</taxon>
        <taxon>Basidiobolaceae</taxon>
        <taxon>Basidiobolus</taxon>
    </lineage>
</organism>
<feature type="domain" description="Prephenate/arogenate dehydrogenase" evidence="10">
    <location>
        <begin position="8"/>
        <end position="289"/>
    </location>
</feature>
<dbReference type="InterPro" id="IPR028939">
    <property type="entry name" value="P5C_Rdtase_cat_N"/>
</dbReference>
<dbReference type="FunFam" id="1.10.3660.10:FF:000004">
    <property type="entry name" value="Prephenate dehydrogenase [NADP(+)]"/>
    <property type="match status" value="1"/>
</dbReference>
<comment type="pathway">
    <text evidence="8 9">Amino-acid biosynthesis; L-tyrosine biosynthesis; (4-hydroxyphenyl)pyruvate from prephenate (NADP(+) route): step 1/1.</text>
</comment>
<comment type="catalytic activity">
    <reaction evidence="7 9">
        <text>prephenate + NADP(+) = 3-(4-hydroxyphenyl)pyruvate + CO2 + NADPH</text>
        <dbReference type="Rhea" id="RHEA:21640"/>
        <dbReference type="ChEBI" id="CHEBI:16526"/>
        <dbReference type="ChEBI" id="CHEBI:29934"/>
        <dbReference type="ChEBI" id="CHEBI:36242"/>
        <dbReference type="ChEBI" id="CHEBI:57783"/>
        <dbReference type="ChEBI" id="CHEBI:58349"/>
        <dbReference type="EC" id="1.3.1.13"/>
    </reaction>
</comment>
<dbReference type="InterPro" id="IPR008927">
    <property type="entry name" value="6-PGluconate_DH-like_C_sf"/>
</dbReference>
<dbReference type="EMBL" id="MCFE01000110">
    <property type="protein sequence ID" value="ORX98652.1"/>
    <property type="molecule type" value="Genomic_DNA"/>
</dbReference>
<protein>
    <recommendedName>
        <fullName evidence="9">Prephenate dehydrogenase [NADP(+)]</fullName>
        <shortName evidence="9">PRDH</shortName>
        <ecNumber evidence="9">1.3.1.13</ecNumber>
    </recommendedName>
</protein>
<evidence type="ECO:0000256" key="9">
    <source>
        <dbReference type="PIRNR" id="PIRNR036510"/>
    </source>
</evidence>
<keyword evidence="5 9" id="KW-0560">Oxidoreductase</keyword>
<dbReference type="InterPro" id="IPR012385">
    <property type="entry name" value="Prephenate_DH_fun"/>
</dbReference>
<evidence type="ECO:0000256" key="8">
    <source>
        <dbReference type="ARBA" id="ARBA00060605"/>
    </source>
</evidence>
<dbReference type="SUPFAM" id="SSF51735">
    <property type="entry name" value="NAD(P)-binding Rossmann-fold domains"/>
    <property type="match status" value="1"/>
</dbReference>
<reference evidence="11 12" key="1">
    <citation type="submission" date="2016-07" db="EMBL/GenBank/DDBJ databases">
        <title>Pervasive Adenine N6-methylation of Active Genes in Fungi.</title>
        <authorList>
            <consortium name="DOE Joint Genome Institute"/>
            <person name="Mondo S.J."/>
            <person name="Dannebaum R.O."/>
            <person name="Kuo R.C."/>
            <person name="Labutti K."/>
            <person name="Haridas S."/>
            <person name="Kuo A."/>
            <person name="Salamov A."/>
            <person name="Ahrendt S.R."/>
            <person name="Lipzen A."/>
            <person name="Sullivan W."/>
            <person name="Andreopoulos W.B."/>
            <person name="Clum A."/>
            <person name="Lindquist E."/>
            <person name="Daum C."/>
            <person name="Ramamoorthy G.K."/>
            <person name="Gryganskyi A."/>
            <person name="Culley D."/>
            <person name="Magnuson J.K."/>
            <person name="James T.Y."/>
            <person name="O'Malley M.A."/>
            <person name="Stajich J.E."/>
            <person name="Spatafora J.W."/>
            <person name="Visel A."/>
            <person name="Grigoriev I.V."/>
        </authorList>
    </citation>
    <scope>NUCLEOTIDE SEQUENCE [LARGE SCALE GENOMIC DNA]</scope>
    <source>
        <strain evidence="11 12">CBS 931.73</strain>
    </source>
</reference>
<evidence type="ECO:0000256" key="7">
    <source>
        <dbReference type="ARBA" id="ARBA00051295"/>
    </source>
</evidence>
<evidence type="ECO:0000256" key="1">
    <source>
        <dbReference type="ARBA" id="ARBA00007964"/>
    </source>
</evidence>
<comment type="caution">
    <text evidence="11">The sequence shown here is derived from an EMBL/GenBank/DDBJ whole genome shotgun (WGS) entry which is preliminary data.</text>
</comment>
<keyword evidence="4 9" id="KW-0521">NADP</keyword>
<keyword evidence="12" id="KW-1185">Reference proteome</keyword>
<dbReference type="Proteomes" id="UP000193498">
    <property type="component" value="Unassembled WGS sequence"/>
</dbReference>
<dbReference type="InParanoid" id="A0A1Y1YKZ3"/>
<dbReference type="InterPro" id="IPR003099">
    <property type="entry name" value="Prephen_DH"/>
</dbReference>
<dbReference type="InterPro" id="IPR050812">
    <property type="entry name" value="Preph/Arog_dehydrog"/>
</dbReference>
<evidence type="ECO:0000256" key="5">
    <source>
        <dbReference type="ARBA" id="ARBA00023002"/>
    </source>
</evidence>
<sequence>MLDEKSTIEIGIIGAGDMGRLYGRKFKEAGWKNVNICDLPSRYEQLKSDLEGQGFNVFKDGHAVSRRSDFIVYSVEAELIDSVVGQYGPSTKLGAVVAGQTSVKAPEIKAFEKHLPPDVNIVTCHSMHGPQVDTKGQPLVIIRHRSDQEKFDLVVRILESFESQVVHLTYEEHDRITADTQAVTHLAFISMGTAWKTKSVFPWENLSFVGGIENVKVNMALRIYGSKWHVYAGLAIMNPSARAQIKQYADSVSQLFELMIQEKDEEFTARVKEAGEFVFGKAKSAKRILLSDDVLDRFSLSSVPKEKRKPNSHLSLLAIVDCWHQMKINPYDHMICQTPPFRLWLGITEFCFRNQEFLNDAIKAALYDRDIRAHDLSFYSATLGWVQCIDHGNMDGYRKRFTETAAFFHDRLPEASVISTEMIRTITLKTEHESP</sequence>
<name>A0A1Y1YKZ3_9FUNG</name>
<dbReference type="InterPro" id="IPR046825">
    <property type="entry name" value="PDH_C"/>
</dbReference>
<evidence type="ECO:0000256" key="6">
    <source>
        <dbReference type="ARBA" id="ARBA00023141"/>
    </source>
</evidence>
<evidence type="ECO:0000313" key="12">
    <source>
        <dbReference type="Proteomes" id="UP000193498"/>
    </source>
</evidence>
<evidence type="ECO:0000256" key="3">
    <source>
        <dbReference type="ARBA" id="ARBA00022605"/>
    </source>
</evidence>
<dbReference type="STRING" id="1314790.A0A1Y1YKZ3"/>
<dbReference type="FunFam" id="3.40.50.720:FF:000339">
    <property type="entry name" value="Prephenate dehydrogenase [NADP(+)]"/>
    <property type="match status" value="1"/>
</dbReference>
<evidence type="ECO:0000256" key="2">
    <source>
        <dbReference type="ARBA" id="ARBA00022498"/>
    </source>
</evidence>
<dbReference type="SUPFAM" id="SSF48179">
    <property type="entry name" value="6-phosphogluconate dehydrogenase C-terminal domain-like"/>
    <property type="match status" value="2"/>
</dbReference>
<dbReference type="UniPathway" id="UPA00122">
    <property type="reaction ID" value="UER00962"/>
</dbReference>
<accession>A0A1Y1YKZ3</accession>
<keyword evidence="6 9" id="KW-0057">Aromatic amino acid biosynthesis</keyword>
<dbReference type="Pfam" id="PF20463">
    <property type="entry name" value="PDH_C"/>
    <property type="match status" value="1"/>
</dbReference>
<evidence type="ECO:0000313" key="11">
    <source>
        <dbReference type="EMBL" id="ORX98652.1"/>
    </source>
</evidence>